<evidence type="ECO:0000313" key="6">
    <source>
        <dbReference type="EMBL" id="MBC6489541.1"/>
    </source>
</evidence>
<sequence>MKKILLYGGATLLLILLGAFLFIQIGGIPSYAVEKPALNLRTDSATLATGKKYVSMLCASCHLNPETRQLTGRFMSDAPKEFGVINTPNITQDKTYGIGDWTPGEILYLLRTGNKRDGQYAPPYMAKLPTMSDADIIAIISFLKSEDPMVTAAAVPDKPVEPSFLTKMLTRVAFKPFKMPAAPINVPDSSDAIALGGYLARNLECFSCHSADFKTNDFLHPEKSEGYFGGGNKPLNHEGLVMPTPNLTPDKATGIGSWSQEKFVKALKTGIVEGQPALRYPMAPYTQLTDREAAAIYQYLMSIPPISNKVERAPAE</sequence>
<dbReference type="Proteomes" id="UP000765802">
    <property type="component" value="Unassembled WGS sequence"/>
</dbReference>
<feature type="domain" description="Cytochrome c" evidence="5">
    <location>
        <begin position="45"/>
        <end position="147"/>
    </location>
</feature>
<keyword evidence="1 4" id="KW-0349">Heme</keyword>
<dbReference type="PANTHER" id="PTHR35008">
    <property type="entry name" value="BLL4482 PROTEIN-RELATED"/>
    <property type="match status" value="1"/>
</dbReference>
<feature type="domain" description="Cytochrome c" evidence="5">
    <location>
        <begin position="191"/>
        <end position="304"/>
    </location>
</feature>
<organism evidence="6 7">
    <name type="scientific">Flavihumibacter stibioxidans</name>
    <dbReference type="NCBI Taxonomy" id="1834163"/>
    <lineage>
        <taxon>Bacteria</taxon>
        <taxon>Pseudomonadati</taxon>
        <taxon>Bacteroidota</taxon>
        <taxon>Chitinophagia</taxon>
        <taxon>Chitinophagales</taxon>
        <taxon>Chitinophagaceae</taxon>
        <taxon>Flavihumibacter</taxon>
    </lineage>
</organism>
<dbReference type="SUPFAM" id="SSF46626">
    <property type="entry name" value="Cytochrome c"/>
    <property type="match status" value="2"/>
</dbReference>
<dbReference type="RefSeq" id="WP_187254901.1">
    <property type="nucleotide sequence ID" value="NZ_JBHULF010000006.1"/>
</dbReference>
<dbReference type="Pfam" id="PF00034">
    <property type="entry name" value="Cytochrom_C"/>
    <property type="match status" value="2"/>
</dbReference>
<keyword evidence="3 4" id="KW-0408">Iron</keyword>
<gene>
    <name evidence="6" type="ORF">BC349_01065</name>
</gene>
<dbReference type="PANTHER" id="PTHR35008:SF8">
    <property type="entry name" value="ALCOHOL DEHYDROGENASE CYTOCHROME C SUBUNIT"/>
    <property type="match status" value="1"/>
</dbReference>
<evidence type="ECO:0000256" key="1">
    <source>
        <dbReference type="ARBA" id="ARBA00022617"/>
    </source>
</evidence>
<evidence type="ECO:0000259" key="5">
    <source>
        <dbReference type="PROSITE" id="PS51007"/>
    </source>
</evidence>
<keyword evidence="7" id="KW-1185">Reference proteome</keyword>
<dbReference type="InterPro" id="IPR051459">
    <property type="entry name" value="Cytochrome_c-type_DH"/>
</dbReference>
<accession>A0ABR7M3E8</accession>
<dbReference type="InterPro" id="IPR036909">
    <property type="entry name" value="Cyt_c-like_dom_sf"/>
</dbReference>
<evidence type="ECO:0000256" key="4">
    <source>
        <dbReference type="PROSITE-ProRule" id="PRU00433"/>
    </source>
</evidence>
<evidence type="ECO:0000256" key="2">
    <source>
        <dbReference type="ARBA" id="ARBA00022723"/>
    </source>
</evidence>
<name>A0ABR7M3E8_9BACT</name>
<protein>
    <submittedName>
        <fullName evidence="6">Cytochrome c</fullName>
    </submittedName>
</protein>
<dbReference type="InterPro" id="IPR009056">
    <property type="entry name" value="Cyt_c-like_dom"/>
</dbReference>
<evidence type="ECO:0000313" key="7">
    <source>
        <dbReference type="Proteomes" id="UP000765802"/>
    </source>
</evidence>
<dbReference type="Gene3D" id="1.10.760.10">
    <property type="entry name" value="Cytochrome c-like domain"/>
    <property type="match status" value="2"/>
</dbReference>
<dbReference type="PROSITE" id="PS51007">
    <property type="entry name" value="CYTC"/>
    <property type="match status" value="2"/>
</dbReference>
<reference evidence="6 7" key="1">
    <citation type="submission" date="2016-07" db="EMBL/GenBank/DDBJ databases">
        <title>Genome analysis of Flavihumibacter stibioxidans YS-17.</title>
        <authorList>
            <person name="Shi K."/>
            <person name="Han Y."/>
            <person name="Wang G."/>
        </authorList>
    </citation>
    <scope>NUCLEOTIDE SEQUENCE [LARGE SCALE GENOMIC DNA]</scope>
    <source>
        <strain evidence="6 7">YS-17</strain>
    </source>
</reference>
<keyword evidence="2 4" id="KW-0479">Metal-binding</keyword>
<comment type="caution">
    <text evidence="6">The sequence shown here is derived from an EMBL/GenBank/DDBJ whole genome shotgun (WGS) entry which is preliminary data.</text>
</comment>
<proteinExistence type="predicted"/>
<evidence type="ECO:0000256" key="3">
    <source>
        <dbReference type="ARBA" id="ARBA00023004"/>
    </source>
</evidence>
<dbReference type="EMBL" id="MBUA01000001">
    <property type="protein sequence ID" value="MBC6489541.1"/>
    <property type="molecule type" value="Genomic_DNA"/>
</dbReference>